<dbReference type="InterPro" id="IPR027417">
    <property type="entry name" value="P-loop_NTPase"/>
</dbReference>
<evidence type="ECO:0000256" key="6">
    <source>
        <dbReference type="ARBA" id="ARBA00022840"/>
    </source>
</evidence>
<accession>E1Z528</accession>
<evidence type="ECO:0000256" key="2">
    <source>
        <dbReference type="ARBA" id="ARBA00022490"/>
    </source>
</evidence>
<dbReference type="GeneID" id="17358419"/>
<gene>
    <name evidence="8" type="ORF">CHLNCDRAFT_138020</name>
</gene>
<dbReference type="Gene3D" id="3.40.50.300">
    <property type="entry name" value="P-loop containing nucleotide triphosphate hydrolases"/>
    <property type="match status" value="1"/>
</dbReference>
<evidence type="ECO:0000256" key="5">
    <source>
        <dbReference type="ARBA" id="ARBA00022777"/>
    </source>
</evidence>
<dbReference type="PROSITE" id="PS51219">
    <property type="entry name" value="DPCK"/>
    <property type="match status" value="1"/>
</dbReference>
<evidence type="ECO:0000256" key="4">
    <source>
        <dbReference type="ARBA" id="ARBA00022741"/>
    </source>
</evidence>
<dbReference type="PANTHER" id="PTHR10695">
    <property type="entry name" value="DEPHOSPHO-COA KINASE-RELATED"/>
    <property type="match status" value="1"/>
</dbReference>
<evidence type="ECO:0000313" key="8">
    <source>
        <dbReference type="EMBL" id="EFN59160.1"/>
    </source>
</evidence>
<dbReference type="eggNOG" id="KOG3220">
    <property type="taxonomic scope" value="Eukaryota"/>
</dbReference>
<keyword evidence="4" id="KW-0547">Nucleotide-binding</keyword>
<dbReference type="FunFam" id="3.40.50.300:FF:000991">
    <property type="entry name" value="Dephospho-CoA kinase"/>
    <property type="match status" value="1"/>
</dbReference>
<evidence type="ECO:0000256" key="1">
    <source>
        <dbReference type="ARBA" id="ARBA00009018"/>
    </source>
</evidence>
<dbReference type="STRING" id="554065.E1Z528"/>
<dbReference type="GO" id="GO:0005524">
    <property type="term" value="F:ATP binding"/>
    <property type="evidence" value="ECO:0007669"/>
    <property type="project" value="UniProtKB-KW"/>
</dbReference>
<keyword evidence="3" id="KW-0808">Transferase</keyword>
<dbReference type="InterPro" id="IPR001977">
    <property type="entry name" value="Depp_CoAkinase"/>
</dbReference>
<keyword evidence="5" id="KW-0418">Kinase</keyword>
<name>E1Z528_CHLVA</name>
<dbReference type="PANTHER" id="PTHR10695:SF46">
    <property type="entry name" value="BIFUNCTIONAL COENZYME A SYNTHASE-RELATED"/>
    <property type="match status" value="1"/>
</dbReference>
<dbReference type="SUPFAM" id="SSF52540">
    <property type="entry name" value="P-loop containing nucleoside triphosphate hydrolases"/>
    <property type="match status" value="1"/>
</dbReference>
<dbReference type="FunCoup" id="E1Z528">
    <property type="interactions" value="1286"/>
</dbReference>
<proteinExistence type="inferred from homology"/>
<protein>
    <recommendedName>
        <fullName evidence="10">Dephospho-CoA kinase</fullName>
    </recommendedName>
</protein>
<dbReference type="InParanoid" id="E1Z528"/>
<keyword evidence="2" id="KW-0963">Cytoplasm</keyword>
<dbReference type="EMBL" id="GL433836">
    <property type="protein sequence ID" value="EFN59160.1"/>
    <property type="molecule type" value="Genomic_DNA"/>
</dbReference>
<dbReference type="NCBIfam" id="TIGR00152">
    <property type="entry name" value="dephospho-CoA kinase"/>
    <property type="match status" value="1"/>
</dbReference>
<dbReference type="KEGG" id="cvr:CHLNCDRAFT_138020"/>
<keyword evidence="6" id="KW-0067">ATP-binding</keyword>
<dbReference type="HAMAP" id="MF_00376">
    <property type="entry name" value="Dephospho_CoA_kinase"/>
    <property type="match status" value="1"/>
</dbReference>
<keyword evidence="7" id="KW-0173">Coenzyme A biosynthesis</keyword>
<dbReference type="CDD" id="cd02022">
    <property type="entry name" value="DPCK"/>
    <property type="match status" value="1"/>
</dbReference>
<dbReference type="GO" id="GO:0004140">
    <property type="term" value="F:dephospho-CoA kinase activity"/>
    <property type="evidence" value="ECO:0007669"/>
    <property type="project" value="InterPro"/>
</dbReference>
<organism evidence="9">
    <name type="scientific">Chlorella variabilis</name>
    <name type="common">Green alga</name>
    <dbReference type="NCBI Taxonomy" id="554065"/>
    <lineage>
        <taxon>Eukaryota</taxon>
        <taxon>Viridiplantae</taxon>
        <taxon>Chlorophyta</taxon>
        <taxon>core chlorophytes</taxon>
        <taxon>Trebouxiophyceae</taxon>
        <taxon>Chlorellales</taxon>
        <taxon>Chlorellaceae</taxon>
        <taxon>Chlorella clade</taxon>
        <taxon>Chlorella</taxon>
    </lineage>
</organism>
<dbReference type="RefSeq" id="XP_005851262.1">
    <property type="nucleotide sequence ID" value="XM_005851200.1"/>
</dbReference>
<comment type="similarity">
    <text evidence="1">Belongs to the CoaE family.</text>
</comment>
<evidence type="ECO:0008006" key="10">
    <source>
        <dbReference type="Google" id="ProtNLM"/>
    </source>
</evidence>
<dbReference type="Pfam" id="PF01121">
    <property type="entry name" value="CoaE"/>
    <property type="match status" value="1"/>
</dbReference>
<dbReference type="OMA" id="RWEMYRA"/>
<dbReference type="AlphaFoldDB" id="E1Z528"/>
<sequence>MKLVGLTGGIACGKSTVSKLLVQAGIPVLDADRIAHSVTEKGRWGYRRVVAAFGPTILRSDGEIDREALAALVFHDAQQRRRLNAATHPAVGAELARLALLAWLRCRPVLVVDMPLLFETGFARLTSPNVLVACSPAIQLQRLRERDGLAQAAAQARIAAQMPVEAKRRLAGVVLENDGTQQELRAQWVNGSEAAAQSS</sequence>
<evidence type="ECO:0000256" key="7">
    <source>
        <dbReference type="ARBA" id="ARBA00022993"/>
    </source>
</evidence>
<dbReference type="OrthoDB" id="247245at2759"/>
<reference evidence="8 9" key="1">
    <citation type="journal article" date="2010" name="Plant Cell">
        <title>The Chlorella variabilis NC64A genome reveals adaptation to photosymbiosis, coevolution with viruses, and cryptic sex.</title>
        <authorList>
            <person name="Blanc G."/>
            <person name="Duncan G."/>
            <person name="Agarkova I."/>
            <person name="Borodovsky M."/>
            <person name="Gurnon J."/>
            <person name="Kuo A."/>
            <person name="Lindquist E."/>
            <person name="Lucas S."/>
            <person name="Pangilinan J."/>
            <person name="Polle J."/>
            <person name="Salamov A."/>
            <person name="Terry A."/>
            <person name="Yamada T."/>
            <person name="Dunigan D.D."/>
            <person name="Grigoriev I.V."/>
            <person name="Claverie J.M."/>
            <person name="Van Etten J.L."/>
        </authorList>
    </citation>
    <scope>NUCLEOTIDE SEQUENCE [LARGE SCALE GENOMIC DNA]</scope>
    <source>
        <strain evidence="8 9">NC64A</strain>
    </source>
</reference>
<keyword evidence="9" id="KW-1185">Reference proteome</keyword>
<evidence type="ECO:0000313" key="9">
    <source>
        <dbReference type="Proteomes" id="UP000008141"/>
    </source>
</evidence>
<dbReference type="GO" id="GO:0015937">
    <property type="term" value="P:coenzyme A biosynthetic process"/>
    <property type="evidence" value="ECO:0007669"/>
    <property type="project" value="UniProtKB-KW"/>
</dbReference>
<evidence type="ECO:0000256" key="3">
    <source>
        <dbReference type="ARBA" id="ARBA00022679"/>
    </source>
</evidence>
<dbReference type="Proteomes" id="UP000008141">
    <property type="component" value="Unassembled WGS sequence"/>
</dbReference>